<dbReference type="PANTHER" id="PTHR36454:SF1">
    <property type="entry name" value="DUF1015 DOMAIN-CONTAINING PROTEIN"/>
    <property type="match status" value="1"/>
</dbReference>
<dbReference type="EMBL" id="JAVREN010000015">
    <property type="protein sequence ID" value="MDT0307858.1"/>
    <property type="molecule type" value="Genomic_DNA"/>
</dbReference>
<sequence>MQPEHPRAPAPLRTPAPRADLLLPLDGVLSRPPGRPAYYVLERRAPGSDEVIQRGVLGSLALHGVESGHVLRHQQVIEDLVRHQARLLKERGGTAQPLLLAAPDLGAFGRCVEEAVGRPPDHESIAPDGGRRRVWVSAGPWDGGPPALPPVLLADGHHRLAAARLLHRRHPGAVADRLPALVVDHGRYPLTLAAVHRELPGLDAERAAVAAARVARVDEHPAGPFPPPGPGAFLLTGGGRGWSVSEITPAAMAARMRFQPPEWVELPAAVSDRVLIPALCEDQGVAPAPRYTIGDPAPGTTALVLPPPTWDQVWAGAAGGSGMPPKSTALGPPPPPLAGCSA</sequence>
<feature type="region of interest" description="Disordered" evidence="1">
    <location>
        <begin position="314"/>
        <end position="342"/>
    </location>
</feature>
<evidence type="ECO:0000256" key="1">
    <source>
        <dbReference type="SAM" id="MobiDB-lite"/>
    </source>
</evidence>
<dbReference type="RefSeq" id="WP_311630827.1">
    <property type="nucleotide sequence ID" value="NZ_JAVREN010000015.1"/>
</dbReference>
<organism evidence="2 3">
    <name type="scientific">Streptomyces boetiae</name>
    <dbReference type="NCBI Taxonomy" id="3075541"/>
    <lineage>
        <taxon>Bacteria</taxon>
        <taxon>Bacillati</taxon>
        <taxon>Actinomycetota</taxon>
        <taxon>Actinomycetes</taxon>
        <taxon>Kitasatosporales</taxon>
        <taxon>Streptomycetaceae</taxon>
        <taxon>Streptomyces</taxon>
    </lineage>
</organism>
<accession>A0ABU2L9A2</accession>
<keyword evidence="3" id="KW-1185">Reference proteome</keyword>
<dbReference type="Pfam" id="PF06245">
    <property type="entry name" value="DUF1015"/>
    <property type="match status" value="1"/>
</dbReference>
<dbReference type="Proteomes" id="UP001183388">
    <property type="component" value="Unassembled WGS sequence"/>
</dbReference>
<evidence type="ECO:0000313" key="3">
    <source>
        <dbReference type="Proteomes" id="UP001183388"/>
    </source>
</evidence>
<dbReference type="PANTHER" id="PTHR36454">
    <property type="entry name" value="LMO2823 PROTEIN"/>
    <property type="match status" value="1"/>
</dbReference>
<feature type="compositionally biased region" description="Pro residues" evidence="1">
    <location>
        <begin position="331"/>
        <end position="342"/>
    </location>
</feature>
<name>A0ABU2L9A2_9ACTN</name>
<protein>
    <submittedName>
        <fullName evidence="2">DUF1015 family protein</fullName>
    </submittedName>
</protein>
<comment type="caution">
    <text evidence="2">The sequence shown here is derived from an EMBL/GenBank/DDBJ whole genome shotgun (WGS) entry which is preliminary data.</text>
</comment>
<dbReference type="InterPro" id="IPR008323">
    <property type="entry name" value="UCP033563"/>
</dbReference>
<evidence type="ECO:0000313" key="2">
    <source>
        <dbReference type="EMBL" id="MDT0307858.1"/>
    </source>
</evidence>
<proteinExistence type="predicted"/>
<gene>
    <name evidence="2" type="ORF">RM780_12915</name>
</gene>
<reference evidence="3" key="1">
    <citation type="submission" date="2023-07" db="EMBL/GenBank/DDBJ databases">
        <title>30 novel species of actinomycetes from the DSMZ collection.</title>
        <authorList>
            <person name="Nouioui I."/>
        </authorList>
    </citation>
    <scope>NUCLEOTIDE SEQUENCE [LARGE SCALE GENOMIC DNA]</scope>
    <source>
        <strain evidence="3">DSM 44917</strain>
    </source>
</reference>